<evidence type="ECO:0000256" key="1">
    <source>
        <dbReference type="ARBA" id="ARBA00004776"/>
    </source>
</evidence>
<sequence length="1124" mass="129759">MQDDQFTIYKKKAKQAISDLINSNVLDQAKKLIIEYESIVDDDIEICSFKAVIAIMENKIEKAEKVLLDGIKYEENNFDLNYNLAYVYEVMKEYELSYVYYDKSIELSSDKRTKDEIGFKMKFMLENYVVNRHKTSIIILTYNNFQYTKQCIESIRKFTEKNSYEIIVVDNNSTDKTIDWLKQQNDIRLISNENNLGFPKGCNQGIEISTGDSILLLNNDTIVTPNWLTNLNKALWSARKIGAVGAITNSCSYCQSIDVNYDSIDEMIKFASKNNISDNSKWEERIRLVGFCMLIKKKVIDEIGTFDERFTPGNYEDDDYSYRILNAGYKLLLCKDTFIHHFGSVSFKKGIYKYEDLLDTNSKKFEEKWGFNSKYSSFMNRELVKFIDKDKDKKLNVLELGCGCGATLLEIKNVFKNANLYGYELNESSAKIAKKFADISTGKLDLRYEKEFFHYIIINKNAFDLKGILSDINILKDFLKDLGKIFFVISHDTNINLSLLEYNSNILKGFIGKVNKCEFCNIVEIKKLNDIGLYEKILTISESDSTTNILNDIVQMIDKDKKVCDKIINFLEFISNNNKITVINKIISSCIENRRINNISHLINKVLQYDKYNKQTLKNIRCYTELIGNENDIFDINEILNVRYKELNIQDEKDTVREGLESENTIDNNNKSNAVEEVVITCKGNVSKLFSYFGENSFIGKHYRINGINYVYIGNNSFIKDNCWLNIAVEDSSIEPKIIIKDGCQIGSRFTFSISNKGIIEKNVIIGPNVYISDCDHNYKNIGIPIMYQGITSMTNEITIGENSWIGVNCAIVGNVHVGKGCVIGANSYVIRDVPDYSVVVGSPAKIIKMYDTISQDWIRVRNDEEIEKVLNNRKRKPLISICIPTFNRAKELEKCLHSIYSQIGDDSLFEVFISNNNSTDNTEEIIYKYKSLYNNITYNKNKTNIGADKNIALTMEKSSGKYMILHGDDDYFKDNTIYQLMNIINTNKQSSLFFINVLSNENQIKLCKGINEFLKEASIGADFISGVIIKREEYEKVNEPFKFIDTCFNQIYLQYSILLNNPQFVLINSPLFYYEGNKPNGYNFDKVFIKKYLDILNYFVQYGLDEEIIKRDKQKILETTTLP</sequence>
<feature type="domain" description="Glycosyltransferase 2-like" evidence="5">
    <location>
        <begin position="136"/>
        <end position="303"/>
    </location>
</feature>
<evidence type="ECO:0000259" key="5">
    <source>
        <dbReference type="Pfam" id="PF00535"/>
    </source>
</evidence>
<dbReference type="Gene3D" id="2.160.10.10">
    <property type="entry name" value="Hexapeptide repeat proteins"/>
    <property type="match status" value="1"/>
</dbReference>
<dbReference type="SUPFAM" id="SSF51161">
    <property type="entry name" value="Trimeric LpxA-like enzymes"/>
    <property type="match status" value="1"/>
</dbReference>
<name>A0A7Y0EDB4_9CLOT</name>
<evidence type="ECO:0000313" key="7">
    <source>
        <dbReference type="Proteomes" id="UP000537131"/>
    </source>
</evidence>
<comment type="caution">
    <text evidence="6">The sequence shown here is derived from an EMBL/GenBank/DDBJ whole genome shotgun (WGS) entry which is preliminary data.</text>
</comment>
<dbReference type="InterPro" id="IPR011990">
    <property type="entry name" value="TPR-like_helical_dom_sf"/>
</dbReference>
<dbReference type="CDD" id="cd04647">
    <property type="entry name" value="LbH_MAT_like"/>
    <property type="match status" value="1"/>
</dbReference>
<dbReference type="Proteomes" id="UP000537131">
    <property type="component" value="Unassembled WGS sequence"/>
</dbReference>
<dbReference type="CDD" id="cd00761">
    <property type="entry name" value="Glyco_tranf_GTA_type"/>
    <property type="match status" value="1"/>
</dbReference>
<reference evidence="6 7" key="1">
    <citation type="submission" date="2020-04" db="EMBL/GenBank/DDBJ databases">
        <authorList>
            <person name="Doyle D.A."/>
        </authorList>
    </citation>
    <scope>NUCLEOTIDE SEQUENCE [LARGE SCALE GENOMIC DNA]</scope>
    <source>
        <strain evidence="6 7">P21</strain>
    </source>
</reference>
<proteinExistence type="inferred from homology"/>
<dbReference type="SUPFAM" id="SSF53335">
    <property type="entry name" value="S-adenosyl-L-methionine-dependent methyltransferases"/>
    <property type="match status" value="1"/>
</dbReference>
<dbReference type="InterPro" id="IPR001451">
    <property type="entry name" value="Hexapep"/>
</dbReference>
<keyword evidence="7" id="KW-1185">Reference proteome</keyword>
<dbReference type="SMART" id="SM00028">
    <property type="entry name" value="TPR"/>
    <property type="match status" value="2"/>
</dbReference>
<dbReference type="SUPFAM" id="SSF53448">
    <property type="entry name" value="Nucleotide-diphospho-sugar transferases"/>
    <property type="match status" value="2"/>
</dbReference>
<reference evidence="6 7" key="2">
    <citation type="submission" date="2020-06" db="EMBL/GenBank/DDBJ databases">
        <title>Complete Genome Sequence of Clostridium muelleri sp. nov. P21T, an Acid-Alcohol Producing Acetogen Isolated from Old Hay.</title>
        <authorList>
            <person name="Duncan K.E."/>
            <person name="Tanner R.S."/>
        </authorList>
    </citation>
    <scope>NUCLEOTIDE SEQUENCE [LARGE SCALE GENOMIC DNA]</scope>
    <source>
        <strain evidence="6 7">P21</strain>
    </source>
</reference>
<dbReference type="Pfam" id="PF00535">
    <property type="entry name" value="Glycos_transf_2"/>
    <property type="match status" value="2"/>
</dbReference>
<evidence type="ECO:0000313" key="6">
    <source>
        <dbReference type="EMBL" id="NMM61281.1"/>
    </source>
</evidence>
<dbReference type="InterPro" id="IPR018247">
    <property type="entry name" value="EF_Hand_1_Ca_BS"/>
</dbReference>
<dbReference type="PROSITE" id="PS00018">
    <property type="entry name" value="EF_HAND_1"/>
    <property type="match status" value="1"/>
</dbReference>
<dbReference type="SUPFAM" id="SSF48452">
    <property type="entry name" value="TPR-like"/>
    <property type="match status" value="1"/>
</dbReference>
<dbReference type="Gene3D" id="3.90.550.10">
    <property type="entry name" value="Spore Coat Polysaccharide Biosynthesis Protein SpsA, Chain A"/>
    <property type="match status" value="2"/>
</dbReference>
<dbReference type="PANTHER" id="PTHR43179:SF12">
    <property type="entry name" value="GALACTOFURANOSYLTRANSFERASE GLFT2"/>
    <property type="match status" value="1"/>
</dbReference>
<evidence type="ECO:0000256" key="3">
    <source>
        <dbReference type="ARBA" id="ARBA00022676"/>
    </source>
</evidence>
<evidence type="ECO:0000256" key="2">
    <source>
        <dbReference type="ARBA" id="ARBA00006739"/>
    </source>
</evidence>
<protein>
    <submittedName>
        <fullName evidence="6">Glycosyltransferase</fullName>
    </submittedName>
</protein>
<gene>
    <name evidence="6" type="ORF">HBE96_00905</name>
</gene>
<dbReference type="CDD" id="cd04186">
    <property type="entry name" value="GT_2_like_c"/>
    <property type="match status" value="1"/>
</dbReference>
<keyword evidence="4 6" id="KW-0808">Transferase</keyword>
<keyword evidence="3" id="KW-0328">Glycosyltransferase</keyword>
<dbReference type="EMBL" id="JABBNI010000001">
    <property type="protein sequence ID" value="NMM61281.1"/>
    <property type="molecule type" value="Genomic_DNA"/>
</dbReference>
<feature type="domain" description="Glycosyltransferase 2-like" evidence="5">
    <location>
        <begin position="881"/>
        <end position="990"/>
    </location>
</feature>
<comment type="similarity">
    <text evidence="2">Belongs to the glycosyltransferase 2 family.</text>
</comment>
<dbReference type="InterPro" id="IPR029063">
    <property type="entry name" value="SAM-dependent_MTases_sf"/>
</dbReference>
<dbReference type="InterPro" id="IPR011004">
    <property type="entry name" value="Trimer_LpxA-like_sf"/>
</dbReference>
<dbReference type="Gene3D" id="3.40.50.150">
    <property type="entry name" value="Vaccinia Virus protein VP39"/>
    <property type="match status" value="1"/>
</dbReference>
<dbReference type="CDD" id="cd02440">
    <property type="entry name" value="AdoMet_MTases"/>
    <property type="match status" value="1"/>
</dbReference>
<dbReference type="Gene3D" id="1.25.40.10">
    <property type="entry name" value="Tetratricopeptide repeat domain"/>
    <property type="match status" value="1"/>
</dbReference>
<evidence type="ECO:0000256" key="4">
    <source>
        <dbReference type="ARBA" id="ARBA00022679"/>
    </source>
</evidence>
<comment type="pathway">
    <text evidence="1">Cell wall biogenesis; cell wall polysaccharide biosynthesis.</text>
</comment>
<dbReference type="PANTHER" id="PTHR43179">
    <property type="entry name" value="RHAMNOSYLTRANSFERASE WBBL"/>
    <property type="match status" value="1"/>
</dbReference>
<dbReference type="InterPro" id="IPR019734">
    <property type="entry name" value="TPR_rpt"/>
</dbReference>
<dbReference type="RefSeq" id="WP_169295887.1">
    <property type="nucleotide sequence ID" value="NZ_JABBNI010000001.1"/>
</dbReference>
<dbReference type="GO" id="GO:0016740">
    <property type="term" value="F:transferase activity"/>
    <property type="evidence" value="ECO:0007669"/>
    <property type="project" value="UniProtKB-KW"/>
</dbReference>
<dbReference type="AlphaFoldDB" id="A0A7Y0EDB4"/>
<dbReference type="Pfam" id="PF00132">
    <property type="entry name" value="Hexapep"/>
    <property type="match status" value="1"/>
</dbReference>
<dbReference type="InterPro" id="IPR001173">
    <property type="entry name" value="Glyco_trans_2-like"/>
</dbReference>
<organism evidence="6 7">
    <name type="scientific">Clostridium muellerianum</name>
    <dbReference type="NCBI Taxonomy" id="2716538"/>
    <lineage>
        <taxon>Bacteria</taxon>
        <taxon>Bacillati</taxon>
        <taxon>Bacillota</taxon>
        <taxon>Clostridia</taxon>
        <taxon>Eubacteriales</taxon>
        <taxon>Clostridiaceae</taxon>
        <taxon>Clostridium</taxon>
    </lineage>
</organism>
<accession>A0A7Y0EDB4</accession>
<dbReference type="InterPro" id="IPR029044">
    <property type="entry name" value="Nucleotide-diphossugar_trans"/>
</dbReference>